<feature type="domain" description="Acyltransferase 3" evidence="2">
    <location>
        <begin position="2"/>
        <end position="323"/>
    </location>
</feature>
<dbReference type="InterPro" id="IPR050879">
    <property type="entry name" value="Acyltransferase_3"/>
</dbReference>
<dbReference type="AlphaFoldDB" id="A0A5M8Q7U8"/>
<dbReference type="EMBL" id="VOIR01000017">
    <property type="protein sequence ID" value="KAA6430946.1"/>
    <property type="molecule type" value="Genomic_DNA"/>
</dbReference>
<dbReference type="OrthoDB" id="9796461at2"/>
<name>A0A5M8Q7U8_9MICO</name>
<dbReference type="InterPro" id="IPR002656">
    <property type="entry name" value="Acyl_transf_3_dom"/>
</dbReference>
<dbReference type="PANTHER" id="PTHR23028:SF53">
    <property type="entry name" value="ACYL_TRANSF_3 DOMAIN-CONTAINING PROTEIN"/>
    <property type="match status" value="1"/>
</dbReference>
<evidence type="ECO:0000313" key="3">
    <source>
        <dbReference type="EMBL" id="KAA6430946.1"/>
    </source>
</evidence>
<dbReference type="Pfam" id="PF01757">
    <property type="entry name" value="Acyl_transf_3"/>
    <property type="match status" value="1"/>
</dbReference>
<dbReference type="Proteomes" id="UP000323221">
    <property type="component" value="Unassembled WGS sequence"/>
</dbReference>
<accession>A0A5M8Q7U8</accession>
<gene>
    <name evidence="3" type="ORF">FQ330_11765</name>
</gene>
<dbReference type="GO" id="GO:0000271">
    <property type="term" value="P:polysaccharide biosynthetic process"/>
    <property type="evidence" value="ECO:0007669"/>
    <property type="project" value="TreeGrafter"/>
</dbReference>
<comment type="caution">
    <text evidence="3">The sequence shown here is derived from an EMBL/GenBank/DDBJ whole genome shotgun (WGS) entry which is preliminary data.</text>
</comment>
<organism evidence="3 4">
    <name type="scientific">Agrococcus sediminis</name>
    <dbReference type="NCBI Taxonomy" id="2599924"/>
    <lineage>
        <taxon>Bacteria</taxon>
        <taxon>Bacillati</taxon>
        <taxon>Actinomycetota</taxon>
        <taxon>Actinomycetes</taxon>
        <taxon>Micrococcales</taxon>
        <taxon>Microbacteriaceae</taxon>
        <taxon>Agrococcus</taxon>
    </lineage>
</organism>
<keyword evidence="1" id="KW-0472">Membrane</keyword>
<dbReference type="PANTHER" id="PTHR23028">
    <property type="entry name" value="ACETYLTRANSFERASE"/>
    <property type="match status" value="1"/>
</dbReference>
<sequence length="383" mass="43278">MAFLVIFSHAGPLGGFYGGNDLGVQISTEQSLGGVAVAGFFFFSGFLITQSRMGRSSIFRYFWRRALRIFPAFWLALLTTAFVLAPIAWWRETGSFDGYFTAPRESPWTYFLSNMWLELGQRNIAEMGDSLPFASHGGYDWNGSAWTLLYEFRAYILVGFMGLLGLLAYRWLTTAVASAIIILNAMQWMGAGTVGNAWRWLSDPFMLMFLAPFAFGMLFAVWKDRIPIDDRLAIAAALGAGATYAFGGWNIWGTYLFSYVLMWFAVRATRLRSWEKPGDFSYGVYIFAWPIMQFAAYFGLQDAGWLVYHVVVIVAVHIAAYLSWHLIEQPAMSLKNWTPGWLERLYARAITPAWERLMGRVVDPRFSSTPRAVRMRAESGSGA</sequence>
<keyword evidence="1" id="KW-1133">Transmembrane helix</keyword>
<feature type="transmembrane region" description="Helical" evidence="1">
    <location>
        <begin position="228"/>
        <end position="246"/>
    </location>
</feature>
<proteinExistence type="predicted"/>
<evidence type="ECO:0000259" key="2">
    <source>
        <dbReference type="Pfam" id="PF01757"/>
    </source>
</evidence>
<dbReference type="GO" id="GO:0016747">
    <property type="term" value="F:acyltransferase activity, transferring groups other than amino-acyl groups"/>
    <property type="evidence" value="ECO:0007669"/>
    <property type="project" value="InterPro"/>
</dbReference>
<feature type="transmembrane region" description="Helical" evidence="1">
    <location>
        <begin position="280"/>
        <end position="300"/>
    </location>
</feature>
<keyword evidence="1" id="KW-0812">Transmembrane</keyword>
<feature type="transmembrane region" description="Helical" evidence="1">
    <location>
        <begin position="204"/>
        <end position="221"/>
    </location>
</feature>
<keyword evidence="3" id="KW-0012">Acyltransferase</keyword>
<feature type="transmembrane region" description="Helical" evidence="1">
    <location>
        <begin position="152"/>
        <end position="169"/>
    </location>
</feature>
<reference evidence="3 4" key="1">
    <citation type="submission" date="2019-08" db="EMBL/GenBank/DDBJ databases">
        <title>Agrococcus lahaulensis sp. nov., isolated from a cold desert of the Indian Himalayas.</title>
        <authorList>
            <person name="Qu J.H."/>
        </authorList>
    </citation>
    <scope>NUCLEOTIDE SEQUENCE [LARGE SCALE GENOMIC DNA]</scope>
    <source>
        <strain evidence="3 4">NS18</strain>
    </source>
</reference>
<feature type="transmembrane region" description="Helical" evidence="1">
    <location>
        <begin position="306"/>
        <end position="327"/>
    </location>
</feature>
<evidence type="ECO:0000313" key="4">
    <source>
        <dbReference type="Proteomes" id="UP000323221"/>
    </source>
</evidence>
<evidence type="ECO:0000256" key="1">
    <source>
        <dbReference type="SAM" id="Phobius"/>
    </source>
</evidence>
<keyword evidence="4" id="KW-1185">Reference proteome</keyword>
<feature type="transmembrane region" description="Helical" evidence="1">
    <location>
        <begin position="69"/>
        <end position="90"/>
    </location>
</feature>
<keyword evidence="3" id="KW-0808">Transferase</keyword>
<feature type="transmembrane region" description="Helical" evidence="1">
    <location>
        <begin position="31"/>
        <end position="48"/>
    </location>
</feature>
<protein>
    <submittedName>
        <fullName evidence="3">Acyltransferase</fullName>
    </submittedName>
</protein>
<dbReference type="GO" id="GO:0016020">
    <property type="term" value="C:membrane"/>
    <property type="evidence" value="ECO:0007669"/>
    <property type="project" value="TreeGrafter"/>
</dbReference>
<feature type="transmembrane region" description="Helical" evidence="1">
    <location>
        <begin position="176"/>
        <end position="198"/>
    </location>
</feature>